<dbReference type="SMART" id="SM00186">
    <property type="entry name" value="FBG"/>
    <property type="match status" value="1"/>
</dbReference>
<dbReference type="STRING" id="7739.C3YP67"/>
<dbReference type="InterPro" id="IPR002181">
    <property type="entry name" value="Fibrinogen_a/b/g_C_dom"/>
</dbReference>
<dbReference type="InterPro" id="IPR036056">
    <property type="entry name" value="Fibrinogen-like_C"/>
</dbReference>
<gene>
    <name evidence="3" type="ORF">BRAFLDRAFT_86430</name>
</gene>
<dbReference type="Pfam" id="PF00147">
    <property type="entry name" value="Fibrinogen_C"/>
    <property type="match status" value="1"/>
</dbReference>
<name>C3YP67_BRAFL</name>
<dbReference type="InParanoid" id="C3YP67"/>
<dbReference type="PANTHER" id="PTHR19143">
    <property type="entry name" value="FIBRINOGEN/TENASCIN/ANGIOPOEITIN"/>
    <property type="match status" value="1"/>
</dbReference>
<dbReference type="AlphaFoldDB" id="C3YP67"/>
<reference evidence="3" key="1">
    <citation type="journal article" date="2008" name="Nature">
        <title>The amphioxus genome and the evolution of the chordate karyotype.</title>
        <authorList>
            <consortium name="US DOE Joint Genome Institute (JGI-PGF)"/>
            <person name="Putnam N.H."/>
            <person name="Butts T."/>
            <person name="Ferrier D.E.K."/>
            <person name="Furlong R.F."/>
            <person name="Hellsten U."/>
            <person name="Kawashima T."/>
            <person name="Robinson-Rechavi M."/>
            <person name="Shoguchi E."/>
            <person name="Terry A."/>
            <person name="Yu J.-K."/>
            <person name="Benito-Gutierrez E.L."/>
            <person name="Dubchak I."/>
            <person name="Garcia-Fernandez J."/>
            <person name="Gibson-Brown J.J."/>
            <person name="Grigoriev I.V."/>
            <person name="Horton A.C."/>
            <person name="de Jong P.J."/>
            <person name="Jurka J."/>
            <person name="Kapitonov V.V."/>
            <person name="Kohara Y."/>
            <person name="Kuroki Y."/>
            <person name="Lindquist E."/>
            <person name="Lucas S."/>
            <person name="Osoegawa K."/>
            <person name="Pennacchio L.A."/>
            <person name="Salamov A.A."/>
            <person name="Satou Y."/>
            <person name="Sauka-Spengler T."/>
            <person name="Schmutz J."/>
            <person name="Shin-I T."/>
            <person name="Toyoda A."/>
            <person name="Bronner-Fraser M."/>
            <person name="Fujiyama A."/>
            <person name="Holland L.Z."/>
            <person name="Holland P.W.H."/>
            <person name="Satoh N."/>
            <person name="Rokhsar D.S."/>
        </authorList>
    </citation>
    <scope>NUCLEOTIDE SEQUENCE [LARGE SCALE GENOMIC DNA]</scope>
    <source>
        <strain evidence="3">S238N-H82</strain>
        <tissue evidence="3">Testes</tissue>
    </source>
</reference>
<feature type="transmembrane region" description="Helical" evidence="1">
    <location>
        <begin position="20"/>
        <end position="44"/>
    </location>
</feature>
<proteinExistence type="predicted"/>
<accession>C3YP67</accession>
<dbReference type="eggNOG" id="KOG2579">
    <property type="taxonomic scope" value="Eukaryota"/>
</dbReference>
<evidence type="ECO:0000313" key="3">
    <source>
        <dbReference type="EMBL" id="EEN57958.1"/>
    </source>
</evidence>
<dbReference type="InterPro" id="IPR014716">
    <property type="entry name" value="Fibrinogen_a/b/g_C_1"/>
</dbReference>
<keyword evidence="1" id="KW-0472">Membrane</keyword>
<dbReference type="SUPFAM" id="SSF56496">
    <property type="entry name" value="Fibrinogen C-terminal domain-like"/>
    <property type="match status" value="1"/>
</dbReference>
<dbReference type="PROSITE" id="PS51406">
    <property type="entry name" value="FIBRINOGEN_C_2"/>
    <property type="match status" value="1"/>
</dbReference>
<dbReference type="CDD" id="cd00087">
    <property type="entry name" value="FReD"/>
    <property type="match status" value="1"/>
</dbReference>
<dbReference type="Gene3D" id="3.90.215.10">
    <property type="entry name" value="Gamma Fibrinogen, chain A, domain 1"/>
    <property type="match status" value="1"/>
</dbReference>
<dbReference type="InterPro" id="IPR050373">
    <property type="entry name" value="Fibrinogen_C-term_domain"/>
</dbReference>
<evidence type="ECO:0000259" key="2">
    <source>
        <dbReference type="PROSITE" id="PS51406"/>
    </source>
</evidence>
<dbReference type="EMBL" id="GG666537">
    <property type="protein sequence ID" value="EEN57958.1"/>
    <property type="molecule type" value="Genomic_DNA"/>
</dbReference>
<feature type="domain" description="Fibrinogen C-terminal" evidence="2">
    <location>
        <begin position="1"/>
        <end position="233"/>
    </location>
</feature>
<evidence type="ECO:0000256" key="1">
    <source>
        <dbReference type="SAM" id="Phobius"/>
    </source>
</evidence>
<sequence>MGSGNLEVPYPARVAGRDRLGIIAALLVAVLIVFVCFVTMFVLVKQGVELGGGWTVIQRRQDGSVPFNRTWEEYKLGFGNLSGEYWLGNENIHLLTKRKNYKLRVVLEDFSGATRFAEYSTFRLSNEADGYALHLPSSGYAGNAGDAMRYNDGQRFSAVDRDNDDHDYDYFYGSSCSQQYGQGGWWFRRCTSYLNGRYLGNCGNSCQWRQGVMWNDWRGNSYSMKSVTMKIRP</sequence>
<dbReference type="PANTHER" id="PTHR19143:SF458">
    <property type="entry name" value="FIBRINOGEN C-TERMINAL DOMAIN-CONTAINING PROTEIN-RELATED"/>
    <property type="match status" value="1"/>
</dbReference>
<protein>
    <recommendedName>
        <fullName evidence="2">Fibrinogen C-terminal domain-containing protein</fullName>
    </recommendedName>
</protein>
<organism>
    <name type="scientific">Branchiostoma floridae</name>
    <name type="common">Florida lancelet</name>
    <name type="synonym">Amphioxus</name>
    <dbReference type="NCBI Taxonomy" id="7739"/>
    <lineage>
        <taxon>Eukaryota</taxon>
        <taxon>Metazoa</taxon>
        <taxon>Chordata</taxon>
        <taxon>Cephalochordata</taxon>
        <taxon>Leptocardii</taxon>
        <taxon>Amphioxiformes</taxon>
        <taxon>Branchiostomatidae</taxon>
        <taxon>Branchiostoma</taxon>
    </lineage>
</organism>
<keyword evidence="1" id="KW-1133">Transmembrane helix</keyword>
<keyword evidence="1" id="KW-0812">Transmembrane</keyword>